<feature type="compositionally biased region" description="Basic and acidic residues" evidence="1">
    <location>
        <begin position="65"/>
        <end position="84"/>
    </location>
</feature>
<sequence>MGPVERESRKRKCDGLRLRLRCIDKKINELWLQERQIITEELHRAGPGLAFPSFSEDPTSDSDGEERKSSASDKTESHAEDKKKTVFTVAKTGHVVTLEATRFTAEQRIRLNRICLQLMSLTPSESAESDNKK</sequence>
<reference evidence="2" key="1">
    <citation type="submission" date="2023-06" db="EMBL/GenBank/DDBJ databases">
        <authorList>
            <person name="Delattre M."/>
        </authorList>
    </citation>
    <scope>NUCLEOTIDE SEQUENCE</scope>
    <source>
        <strain evidence="2">AF72</strain>
    </source>
</reference>
<evidence type="ECO:0000313" key="3">
    <source>
        <dbReference type="Proteomes" id="UP001177023"/>
    </source>
</evidence>
<keyword evidence="3" id="KW-1185">Reference proteome</keyword>
<evidence type="ECO:0000313" key="2">
    <source>
        <dbReference type="EMBL" id="CAJ0581339.1"/>
    </source>
</evidence>
<feature type="non-terminal residue" evidence="2">
    <location>
        <position position="1"/>
    </location>
</feature>
<gene>
    <name evidence="2" type="ORF">MSPICULIGERA_LOCUS19501</name>
</gene>
<feature type="region of interest" description="Disordered" evidence="1">
    <location>
        <begin position="47"/>
        <end position="84"/>
    </location>
</feature>
<name>A0AA36D7W0_9BILA</name>
<accession>A0AA36D7W0</accession>
<dbReference type="AlphaFoldDB" id="A0AA36D7W0"/>
<dbReference type="Proteomes" id="UP001177023">
    <property type="component" value="Unassembled WGS sequence"/>
</dbReference>
<evidence type="ECO:0000256" key="1">
    <source>
        <dbReference type="SAM" id="MobiDB-lite"/>
    </source>
</evidence>
<organism evidence="2 3">
    <name type="scientific">Mesorhabditis spiculigera</name>
    <dbReference type="NCBI Taxonomy" id="96644"/>
    <lineage>
        <taxon>Eukaryota</taxon>
        <taxon>Metazoa</taxon>
        <taxon>Ecdysozoa</taxon>
        <taxon>Nematoda</taxon>
        <taxon>Chromadorea</taxon>
        <taxon>Rhabditida</taxon>
        <taxon>Rhabditina</taxon>
        <taxon>Rhabditomorpha</taxon>
        <taxon>Rhabditoidea</taxon>
        <taxon>Rhabditidae</taxon>
        <taxon>Mesorhabditinae</taxon>
        <taxon>Mesorhabditis</taxon>
    </lineage>
</organism>
<protein>
    <submittedName>
        <fullName evidence="2">Uncharacterized protein</fullName>
    </submittedName>
</protein>
<comment type="caution">
    <text evidence="2">The sequence shown here is derived from an EMBL/GenBank/DDBJ whole genome shotgun (WGS) entry which is preliminary data.</text>
</comment>
<proteinExistence type="predicted"/>
<dbReference type="EMBL" id="CATQJA010002663">
    <property type="protein sequence ID" value="CAJ0581339.1"/>
    <property type="molecule type" value="Genomic_DNA"/>
</dbReference>